<comment type="similarity">
    <text evidence="2">Belongs to the PqiA family.</text>
</comment>
<proteinExistence type="inferred from homology"/>
<evidence type="ECO:0000313" key="10">
    <source>
        <dbReference type="Proteomes" id="UP000002735"/>
    </source>
</evidence>
<dbReference type="KEGG" id="dze:Dd1591_1842"/>
<dbReference type="InterPro" id="IPR051800">
    <property type="entry name" value="PqiA-PqiB_transport"/>
</dbReference>
<reference evidence="9 10" key="1">
    <citation type="submission" date="2009-06" db="EMBL/GenBank/DDBJ databases">
        <title>Complete sequence of Dickeya zeae Ech1591.</title>
        <authorList>
            <consortium name="US DOE Joint Genome Institute"/>
            <person name="Lucas S."/>
            <person name="Copeland A."/>
            <person name="Lapidus A."/>
            <person name="Glavina del Rio T."/>
            <person name="Tice H."/>
            <person name="Bruce D."/>
            <person name="Goodwin L."/>
            <person name="Pitluck S."/>
            <person name="Chertkov O."/>
            <person name="Brettin T."/>
            <person name="Detter J.C."/>
            <person name="Han C."/>
            <person name="Larimer F."/>
            <person name="Land M."/>
            <person name="Hauser L."/>
            <person name="Kyrpides N."/>
            <person name="Ovchinnikova G."/>
            <person name="Balakrishnan V."/>
            <person name="Glasner J."/>
            <person name="Perna N.T."/>
        </authorList>
    </citation>
    <scope>NUCLEOTIDE SEQUENCE [LARGE SCALE GENOMIC DNA]</scope>
    <source>
        <strain evidence="9 10">Ech1591</strain>
    </source>
</reference>
<dbReference type="Pfam" id="PF04403">
    <property type="entry name" value="PqiA"/>
    <property type="match status" value="2"/>
</dbReference>
<keyword evidence="6 8" id="KW-1133">Transmembrane helix</keyword>
<evidence type="ECO:0000256" key="8">
    <source>
        <dbReference type="SAM" id="Phobius"/>
    </source>
</evidence>
<keyword evidence="4" id="KW-0997">Cell inner membrane</keyword>
<accession>C6CGC4</accession>
<evidence type="ECO:0000256" key="1">
    <source>
        <dbReference type="ARBA" id="ARBA00004429"/>
    </source>
</evidence>
<feature type="transmembrane region" description="Helical" evidence="8">
    <location>
        <begin position="347"/>
        <end position="375"/>
    </location>
</feature>
<organism evidence="9 10">
    <name type="scientific">Dickeya chrysanthemi (strain Ech1591)</name>
    <name type="common">Dickeya zeae (strain Ech1591)</name>
    <dbReference type="NCBI Taxonomy" id="561229"/>
    <lineage>
        <taxon>Bacteria</taxon>
        <taxon>Pseudomonadati</taxon>
        <taxon>Pseudomonadota</taxon>
        <taxon>Gammaproteobacteria</taxon>
        <taxon>Enterobacterales</taxon>
        <taxon>Pectobacteriaceae</taxon>
        <taxon>Dickeya</taxon>
    </lineage>
</organism>
<gene>
    <name evidence="9" type="ordered locus">Dd1591_1842</name>
</gene>
<feature type="transmembrane region" description="Helical" evidence="8">
    <location>
        <begin position="303"/>
        <end position="327"/>
    </location>
</feature>
<dbReference type="InterPro" id="IPR005219">
    <property type="entry name" value="PqiA-like_proteobact"/>
</dbReference>
<dbReference type="GO" id="GO:0005886">
    <property type="term" value="C:plasma membrane"/>
    <property type="evidence" value="ECO:0007669"/>
    <property type="project" value="UniProtKB-SubCell"/>
</dbReference>
<feature type="transmembrane region" description="Helical" evidence="8">
    <location>
        <begin position="427"/>
        <end position="445"/>
    </location>
</feature>
<evidence type="ECO:0000256" key="3">
    <source>
        <dbReference type="ARBA" id="ARBA00022475"/>
    </source>
</evidence>
<evidence type="ECO:0000256" key="7">
    <source>
        <dbReference type="ARBA" id="ARBA00023136"/>
    </source>
</evidence>
<evidence type="ECO:0000256" key="5">
    <source>
        <dbReference type="ARBA" id="ARBA00022692"/>
    </source>
</evidence>
<dbReference type="STRING" id="561229.Dd1591_1842"/>
<feature type="transmembrane region" description="Helical" evidence="8">
    <location>
        <begin position="103"/>
        <end position="121"/>
    </location>
</feature>
<dbReference type="NCBIfam" id="TIGR00155">
    <property type="entry name" value="pqiA_fam"/>
    <property type="match status" value="1"/>
</dbReference>
<evidence type="ECO:0000313" key="9">
    <source>
        <dbReference type="EMBL" id="ACT06693.1"/>
    </source>
</evidence>
<keyword evidence="5 8" id="KW-0812">Transmembrane</keyword>
<feature type="transmembrane region" description="Helical" evidence="8">
    <location>
        <begin position="198"/>
        <end position="216"/>
    </location>
</feature>
<evidence type="ECO:0000256" key="2">
    <source>
        <dbReference type="ARBA" id="ARBA00007555"/>
    </source>
</evidence>
<feature type="transmembrane region" description="Helical" evidence="8">
    <location>
        <begin position="396"/>
        <end position="415"/>
    </location>
</feature>
<keyword evidence="3" id="KW-1003">Cell membrane</keyword>
<name>C6CGC4_DICC1</name>
<dbReference type="InterPro" id="IPR007498">
    <property type="entry name" value="PqiA-like"/>
</dbReference>
<dbReference type="PANTHER" id="PTHR30462:SF1">
    <property type="entry name" value="INTERMEMBRANE TRANSPORT PROTEIN YEBS"/>
    <property type="match status" value="1"/>
</dbReference>
<protein>
    <submittedName>
        <fullName evidence="9">Integral membrane protein, PqiA family</fullName>
    </submittedName>
</protein>
<dbReference type="Proteomes" id="UP000002735">
    <property type="component" value="Chromosome"/>
</dbReference>
<feature type="transmembrane region" description="Helical" evidence="8">
    <location>
        <begin position="156"/>
        <end position="178"/>
    </location>
</feature>
<dbReference type="eggNOG" id="COG2995">
    <property type="taxonomic scope" value="Bacteria"/>
</dbReference>
<comment type="subcellular location">
    <subcellularLocation>
        <location evidence="1">Cell inner membrane</location>
        <topology evidence="1">Multi-pass membrane protein</topology>
    </subcellularLocation>
</comment>
<dbReference type="AlphaFoldDB" id="C6CGC4"/>
<dbReference type="PANTHER" id="PTHR30462">
    <property type="entry name" value="INTERMEMBRANE TRANSPORT PROTEIN PQIB-RELATED"/>
    <property type="match status" value="1"/>
</dbReference>
<sequence length="454" mass="50321">MSVPVTAWRHHISSDKGSSDFVSSIIQLHYDNTCPVNLPAGNMKIYNAAPSAGSADSPPAAPRRLQRCPQCDLLFMLPRLKRQQHGHCPRCAAHIASGRDWSISRLVAMAVAMLVLMPFAYSEPLLNIRLLGVSINASLLEGIWQMTRQGHPVTASIVAFCTIGAPLTLVFALLYLFFAPRVGMNLRPVLLLFERLKAWVMLDVYLVGLAVASIKVREFSEVLPGNGLLAFLALMALSLLTLIHLNAEQLWQRYYPQRAYPASAQALVCLSCYFTATPDSRGRCHRCHVPLTPRRPYSLQKSWAALISAVILLLPANLLPISVIYVNGVRREDTIFSGIMSLAAGNIPVALVVFVASILVPFSKVFITSVLLLSIHFRVSHSRMIRMRLLRLMSGIGRWSMLDLFVIALTMSLVNRDQLLAFTMGPAAFYFGAAVILTILSVEWLDSRLIWDND</sequence>
<dbReference type="HOGENOM" id="CLU_041903_0_1_6"/>
<evidence type="ECO:0000256" key="6">
    <source>
        <dbReference type="ARBA" id="ARBA00022989"/>
    </source>
</evidence>
<dbReference type="EMBL" id="CP001655">
    <property type="protein sequence ID" value="ACT06693.1"/>
    <property type="molecule type" value="Genomic_DNA"/>
</dbReference>
<keyword evidence="7 8" id="KW-0472">Membrane</keyword>
<feature type="transmembrane region" description="Helical" evidence="8">
    <location>
        <begin position="127"/>
        <end position="144"/>
    </location>
</feature>
<evidence type="ECO:0000256" key="4">
    <source>
        <dbReference type="ARBA" id="ARBA00022519"/>
    </source>
</evidence>
<feature type="transmembrane region" description="Helical" evidence="8">
    <location>
        <begin position="228"/>
        <end position="247"/>
    </location>
</feature>